<comment type="similarity">
    <text evidence="2 14">Belongs to the TGF-beta family.</text>
</comment>
<dbReference type="GO" id="GO:0005576">
    <property type="term" value="C:extracellular region"/>
    <property type="evidence" value="ECO:0007669"/>
    <property type="project" value="UniProtKB-SubCell"/>
</dbReference>
<dbReference type="PANTHER" id="PTHR11848:SF39">
    <property type="entry name" value="BONE MORPHOGENETIC PROTEIN 10"/>
    <property type="match status" value="1"/>
</dbReference>
<evidence type="ECO:0000256" key="8">
    <source>
        <dbReference type="ARBA" id="ARBA00023030"/>
    </source>
</evidence>
<evidence type="ECO:0000256" key="11">
    <source>
        <dbReference type="ARBA" id="ARBA00057214"/>
    </source>
</evidence>
<dbReference type="Ensembl" id="ENSSSCT00060042499.1">
    <property type="protein sequence ID" value="ENSSSCP00060018102.1"/>
    <property type="gene ID" value="ENSSSCG00060031411.1"/>
</dbReference>
<evidence type="ECO:0000256" key="12">
    <source>
        <dbReference type="ARBA" id="ARBA00065629"/>
    </source>
</evidence>
<dbReference type="Gene3D" id="2.10.90.10">
    <property type="entry name" value="Cystine-knot cytokines"/>
    <property type="match status" value="1"/>
</dbReference>
<evidence type="ECO:0000313" key="17">
    <source>
        <dbReference type="Ensembl" id="ENSSSCP00060018102.1"/>
    </source>
</evidence>
<evidence type="ECO:0000313" key="18">
    <source>
        <dbReference type="Proteomes" id="UP000694723"/>
    </source>
</evidence>
<keyword evidence="8 14" id="KW-0339">Growth factor</keyword>
<dbReference type="Pfam" id="PF00019">
    <property type="entry name" value="TGF_beta"/>
    <property type="match status" value="1"/>
</dbReference>
<gene>
    <name evidence="17" type="primary">BMP10</name>
</gene>
<dbReference type="PRINTS" id="PR00669">
    <property type="entry name" value="INHIBINA"/>
</dbReference>
<protein>
    <recommendedName>
        <fullName evidence="13">Bone morphogenetic protein 10</fullName>
    </recommendedName>
</protein>
<keyword evidence="10" id="KW-0325">Glycoprotein</keyword>
<comment type="subunit">
    <text evidence="12">Homodimer; disulfide-linked. Interacts with FBN1 (via N-terminal domain) and FBN2. Interacts with ENG.</text>
</comment>
<feature type="domain" description="TGF-beta family profile" evidence="16">
    <location>
        <begin position="312"/>
        <end position="423"/>
    </location>
</feature>
<dbReference type="Pfam" id="PF00688">
    <property type="entry name" value="TGFb_propeptide"/>
    <property type="match status" value="1"/>
</dbReference>
<dbReference type="PROSITE" id="PS00250">
    <property type="entry name" value="TGF_BETA_1"/>
    <property type="match status" value="1"/>
</dbReference>
<evidence type="ECO:0000256" key="1">
    <source>
        <dbReference type="ARBA" id="ARBA00004613"/>
    </source>
</evidence>
<dbReference type="GO" id="GO:0010611">
    <property type="term" value="P:regulation of cardiac muscle hypertrophy"/>
    <property type="evidence" value="ECO:0007669"/>
    <property type="project" value="UniProtKB-ARBA"/>
</dbReference>
<accession>A0A8D1V279</accession>
<dbReference type="CDD" id="cd19401">
    <property type="entry name" value="TGF_beta_BMP10"/>
    <property type="match status" value="1"/>
</dbReference>
<dbReference type="GO" id="GO:0051240">
    <property type="term" value="P:positive regulation of multicellular organismal process"/>
    <property type="evidence" value="ECO:0007669"/>
    <property type="project" value="UniProtKB-ARBA"/>
</dbReference>
<dbReference type="InterPro" id="IPR017948">
    <property type="entry name" value="TGFb_CS"/>
</dbReference>
<dbReference type="Ensembl" id="ENSSSCT00050053426.1">
    <property type="protein sequence ID" value="ENSSSCP00050022443.1"/>
    <property type="gene ID" value="ENSSSCG00050039594.1"/>
</dbReference>
<dbReference type="GO" id="GO:0007155">
    <property type="term" value="P:cell adhesion"/>
    <property type="evidence" value="ECO:0007669"/>
    <property type="project" value="UniProtKB-KW"/>
</dbReference>
<sequence length="423" mass="48024">MGFLALQLCVLSCLVAPWVSGSPIMSLEQSPLEEDMPLFDDVFSEQDGVDFNSLLQSMKNEFLKTLNLSDIPMQDSAKVDPPEYMLELYNKFATDRTSMPSANIIRSFKNEDLYSQPVSFNGLRKYPLLFNVSIPHHEEVTMAELRLYTLVQRDRLMYEGVDRKITIFEVLESQGDHEGERSLLVLVSGEIYGTNSEWETFDVTDAIRRWQNSGSSTHQLEVHIESRQGMEDAGRGQLEIDISARNKHEPLLVVFSDDQSSEKERKEELSEMIAHEQFPELDNLGLGGYSSGPGEEALLQMRSNIIYDSTARIRRNAKGNYCKRTPLYIDFKEIGWDSWIIAPPGYEAYECRGVCNYPLAEHLTPTKHAIIQALVHLKNSQKASKACCVPTKLEPISILYLDKGVVTYKFKYEGMAVSECGCR</sequence>
<evidence type="ECO:0000256" key="10">
    <source>
        <dbReference type="ARBA" id="ARBA00023180"/>
    </source>
</evidence>
<reference evidence="17" key="1">
    <citation type="submission" date="2025-05" db="UniProtKB">
        <authorList>
            <consortium name="Ensembl"/>
        </authorList>
    </citation>
    <scope>IDENTIFICATION</scope>
</reference>
<evidence type="ECO:0000259" key="16">
    <source>
        <dbReference type="PROSITE" id="PS51362"/>
    </source>
</evidence>
<dbReference type="FunFam" id="2.60.120.970:FF:000013">
    <property type="entry name" value="Bone morphogenetic protein 10"/>
    <property type="match status" value="1"/>
</dbReference>
<evidence type="ECO:0000256" key="5">
    <source>
        <dbReference type="ARBA" id="ARBA00022685"/>
    </source>
</evidence>
<name>A0A8D1V279_PIG</name>
<dbReference type="Gene3D" id="2.60.120.970">
    <property type="match status" value="1"/>
</dbReference>
<keyword evidence="4" id="KW-0964">Secreted</keyword>
<evidence type="ECO:0000256" key="6">
    <source>
        <dbReference type="ARBA" id="ARBA00022729"/>
    </source>
</evidence>
<feature type="signal peptide" evidence="15">
    <location>
        <begin position="1"/>
        <end position="21"/>
    </location>
</feature>
<evidence type="ECO:0000256" key="9">
    <source>
        <dbReference type="ARBA" id="ARBA00023157"/>
    </source>
</evidence>
<keyword evidence="7" id="KW-0130">Cell adhesion</keyword>
<dbReference type="SUPFAM" id="SSF57501">
    <property type="entry name" value="Cystine-knot cytokines"/>
    <property type="match status" value="1"/>
</dbReference>
<keyword evidence="9" id="KW-1015">Disulfide bond</keyword>
<proteinExistence type="inferred from homology"/>
<keyword evidence="6 15" id="KW-0732">Signal</keyword>
<keyword evidence="5" id="KW-0165">Cleavage on pair of basic residues</keyword>
<evidence type="ECO:0000256" key="4">
    <source>
        <dbReference type="ARBA" id="ARBA00022525"/>
    </source>
</evidence>
<evidence type="ECO:0000256" key="2">
    <source>
        <dbReference type="ARBA" id="ARBA00006656"/>
    </source>
</evidence>
<organism evidence="17 18">
    <name type="scientific">Sus scrofa</name>
    <name type="common">Pig</name>
    <dbReference type="NCBI Taxonomy" id="9823"/>
    <lineage>
        <taxon>Eukaryota</taxon>
        <taxon>Metazoa</taxon>
        <taxon>Chordata</taxon>
        <taxon>Craniata</taxon>
        <taxon>Vertebrata</taxon>
        <taxon>Euteleostomi</taxon>
        <taxon>Mammalia</taxon>
        <taxon>Eutheria</taxon>
        <taxon>Laurasiatheria</taxon>
        <taxon>Artiodactyla</taxon>
        <taxon>Suina</taxon>
        <taxon>Suidae</taxon>
        <taxon>Sus</taxon>
    </lineage>
</organism>
<dbReference type="InterPro" id="IPR001839">
    <property type="entry name" value="TGF-b_C"/>
</dbReference>
<dbReference type="PROSITE" id="PS51362">
    <property type="entry name" value="TGF_BETA_2"/>
    <property type="match status" value="1"/>
</dbReference>
<evidence type="ECO:0000256" key="15">
    <source>
        <dbReference type="SAM" id="SignalP"/>
    </source>
</evidence>
<comment type="function">
    <text evidence="11">Required for maintaining the proliferative activity of embryonic cardiomyocytes by preventing premature activation of the negative cell cycle regulator CDKN1C/p57KIP and maintaining the required expression levels of cardiogenic factors such as MEF2C and NKX2-5. Acts as a ligand for ACVRL1/ALK1, BMPR1A/ALK3 and BMPR1B/ALK6, leading to activation of SMAD1, SMAD5 and SMAD8 transcription factors. Inhibits endothelial cell migration and growth. May reduce cell migration and cell matrix adhesion in breast cancer cell lines.</text>
</comment>
<dbReference type="Proteomes" id="UP000694723">
    <property type="component" value="Unplaced"/>
</dbReference>
<evidence type="ECO:0000256" key="14">
    <source>
        <dbReference type="RuleBase" id="RU000354"/>
    </source>
</evidence>
<dbReference type="SMART" id="SM00204">
    <property type="entry name" value="TGFB"/>
    <property type="match status" value="1"/>
</dbReference>
<dbReference type="AlphaFoldDB" id="A0A8D1V279"/>
<evidence type="ECO:0000256" key="3">
    <source>
        <dbReference type="ARBA" id="ARBA00022473"/>
    </source>
</evidence>
<dbReference type="GO" id="GO:0008083">
    <property type="term" value="F:growth factor activity"/>
    <property type="evidence" value="ECO:0007669"/>
    <property type="project" value="UniProtKB-KW"/>
</dbReference>
<dbReference type="Proteomes" id="UP000694571">
    <property type="component" value="Unplaced"/>
</dbReference>
<dbReference type="InterPro" id="IPR001111">
    <property type="entry name" value="TGF-b_propeptide"/>
</dbReference>
<comment type="subcellular location">
    <subcellularLocation>
        <location evidence="1">Secreted</location>
    </subcellularLocation>
</comment>
<evidence type="ECO:0000256" key="7">
    <source>
        <dbReference type="ARBA" id="ARBA00022889"/>
    </source>
</evidence>
<dbReference type="InterPro" id="IPR029034">
    <property type="entry name" value="Cystine-knot_cytokine"/>
</dbReference>
<dbReference type="InterPro" id="IPR015615">
    <property type="entry name" value="TGF-beta-rel"/>
</dbReference>
<dbReference type="FunFam" id="2.10.90.10:FF:000001">
    <property type="entry name" value="Bone morphogenetic protein 4"/>
    <property type="match status" value="1"/>
</dbReference>
<evidence type="ECO:0000256" key="13">
    <source>
        <dbReference type="ARBA" id="ARBA00070145"/>
    </source>
</evidence>
<keyword evidence="3" id="KW-0217">Developmental protein</keyword>
<dbReference type="PANTHER" id="PTHR11848">
    <property type="entry name" value="TGF-BETA FAMILY"/>
    <property type="match status" value="1"/>
</dbReference>
<feature type="chain" id="PRO_5044688587" description="Bone morphogenetic protein 10" evidence="15">
    <location>
        <begin position="22"/>
        <end position="423"/>
    </location>
</feature>